<keyword evidence="3" id="KW-1185">Reference proteome</keyword>
<dbReference type="EMBL" id="CAJGYM010000001">
    <property type="protein sequence ID" value="CAD6184945.1"/>
    <property type="molecule type" value="Genomic_DNA"/>
</dbReference>
<dbReference type="Proteomes" id="UP000835052">
    <property type="component" value="Unassembled WGS sequence"/>
</dbReference>
<organism evidence="2 3">
    <name type="scientific">Caenorhabditis auriculariae</name>
    <dbReference type="NCBI Taxonomy" id="2777116"/>
    <lineage>
        <taxon>Eukaryota</taxon>
        <taxon>Metazoa</taxon>
        <taxon>Ecdysozoa</taxon>
        <taxon>Nematoda</taxon>
        <taxon>Chromadorea</taxon>
        <taxon>Rhabditida</taxon>
        <taxon>Rhabditina</taxon>
        <taxon>Rhabditomorpha</taxon>
        <taxon>Rhabditoidea</taxon>
        <taxon>Rhabditidae</taxon>
        <taxon>Peloderinae</taxon>
        <taxon>Caenorhabditis</taxon>
    </lineage>
</organism>
<sequence length="278" mass="32290">MSTPIVEDNRSMHDTKVEELKHISSFSEAKMLPEKKPGTENSSCAVVAQRAQEQGENPQVNAVLNVGNPIVMDERRIDEDLFDDDWEDERHPCVTIYVRTLACSSIAILAVCSASTLWMSHQDVFCYFRQSIDPKCGIYDAKKVDKLRIFEFVVKILLEILLPIQSLVFFTVMAIGYACFPKLFLGLPINYEQTFLLLRAVFGHKMFEKLCTAMGLVHALCGKNSQEYTDDYFWYMFVSLFWFYAMLNLQIFKRLLYYDVIRTQERWNQRQLDALNPP</sequence>
<evidence type="ECO:0000313" key="3">
    <source>
        <dbReference type="Proteomes" id="UP000835052"/>
    </source>
</evidence>
<proteinExistence type="predicted"/>
<keyword evidence="1" id="KW-1133">Transmembrane helix</keyword>
<protein>
    <submittedName>
        <fullName evidence="2">Uncharacterized protein</fullName>
    </submittedName>
</protein>
<dbReference type="AlphaFoldDB" id="A0A8S1GN45"/>
<feature type="transmembrane region" description="Helical" evidence="1">
    <location>
        <begin position="152"/>
        <end position="178"/>
    </location>
</feature>
<reference evidence="2" key="1">
    <citation type="submission" date="2020-10" db="EMBL/GenBank/DDBJ databases">
        <authorList>
            <person name="Kikuchi T."/>
        </authorList>
    </citation>
    <scope>NUCLEOTIDE SEQUENCE</scope>
    <source>
        <strain evidence="2">NKZ352</strain>
    </source>
</reference>
<evidence type="ECO:0000313" key="2">
    <source>
        <dbReference type="EMBL" id="CAD6184945.1"/>
    </source>
</evidence>
<keyword evidence="1" id="KW-0472">Membrane</keyword>
<accession>A0A8S1GN45</accession>
<gene>
    <name evidence="2" type="ORF">CAUJ_LOCUS864</name>
</gene>
<comment type="caution">
    <text evidence="2">The sequence shown here is derived from an EMBL/GenBank/DDBJ whole genome shotgun (WGS) entry which is preliminary data.</text>
</comment>
<feature type="transmembrane region" description="Helical" evidence="1">
    <location>
        <begin position="232"/>
        <end position="252"/>
    </location>
</feature>
<evidence type="ECO:0000256" key="1">
    <source>
        <dbReference type="SAM" id="Phobius"/>
    </source>
</evidence>
<keyword evidence="1" id="KW-0812">Transmembrane</keyword>
<name>A0A8S1GN45_9PELO</name>